<dbReference type="PROSITE" id="PS50975">
    <property type="entry name" value="ATP_GRASP"/>
    <property type="match status" value="1"/>
</dbReference>
<keyword evidence="3 4" id="KW-0067">ATP-binding</keyword>
<evidence type="ECO:0000256" key="3">
    <source>
        <dbReference type="ARBA" id="ARBA00022840"/>
    </source>
</evidence>
<reference evidence="6" key="1">
    <citation type="submission" date="2022-04" db="EMBL/GenBank/DDBJ databases">
        <title>Desulfatitalea alkaliphila sp. nov., a novel anaerobic sulfate-reducing bacterium isolated from terrestrial mud volcano, Taman Peninsula, Russia.</title>
        <authorList>
            <person name="Khomyakova M.A."/>
            <person name="Merkel A.Y."/>
            <person name="Slobodkin A.I."/>
        </authorList>
    </citation>
    <scope>NUCLEOTIDE SEQUENCE</scope>
    <source>
        <strain evidence="6">M08but</strain>
    </source>
</reference>
<accession>A0AA41R5G2</accession>
<sequence>MNQAMAQQIIQEALAQGRKALSEHEAKQVLTAFDIPVTREVLVTDRTALADAAASIGFPVVMKGCAADIVHKTERHLVRLDVRDAAEALRMYDEIVGAMQGVDGGVLVQEMVRGRRELVIGLTRDPQFGPCVMFGLGGIFTEILKDIAFRRAPLSQGDAMEMMAEIKGAGILEAVRGMPAADKEALSRILMAVGNIALAFPAVAEIDLNPVILAGERPVAVDALMVVRHDGDDR</sequence>
<dbReference type="SUPFAM" id="SSF56059">
    <property type="entry name" value="Glutathione synthetase ATP-binding domain-like"/>
    <property type="match status" value="1"/>
</dbReference>
<dbReference type="InterPro" id="IPR013815">
    <property type="entry name" value="ATP_grasp_subdomain_1"/>
</dbReference>
<dbReference type="Gene3D" id="3.30.1490.20">
    <property type="entry name" value="ATP-grasp fold, A domain"/>
    <property type="match status" value="1"/>
</dbReference>
<dbReference type="AlphaFoldDB" id="A0AA41R5G2"/>
<protein>
    <submittedName>
        <fullName evidence="6">Acetate--CoA ligase family protein</fullName>
    </submittedName>
</protein>
<dbReference type="GO" id="GO:0046872">
    <property type="term" value="F:metal ion binding"/>
    <property type="evidence" value="ECO:0007669"/>
    <property type="project" value="InterPro"/>
</dbReference>
<dbReference type="EMBL" id="JALJRB010000011">
    <property type="protein sequence ID" value="MCJ8501191.1"/>
    <property type="molecule type" value="Genomic_DNA"/>
</dbReference>
<dbReference type="PANTHER" id="PTHR43334:SF1">
    <property type="entry name" value="3-HYDROXYPROPIONATE--COA LIGASE [ADP-FORMING]"/>
    <property type="match status" value="1"/>
</dbReference>
<dbReference type="Gene3D" id="3.30.470.20">
    <property type="entry name" value="ATP-grasp fold, B domain"/>
    <property type="match status" value="1"/>
</dbReference>
<name>A0AA41R5G2_9BACT</name>
<dbReference type="GO" id="GO:0016874">
    <property type="term" value="F:ligase activity"/>
    <property type="evidence" value="ECO:0007669"/>
    <property type="project" value="UniProtKB-KW"/>
</dbReference>
<gene>
    <name evidence="6" type="ORF">MRX98_11460</name>
</gene>
<dbReference type="PANTHER" id="PTHR43334">
    <property type="entry name" value="ACETATE--COA LIGASE [ADP-FORMING]"/>
    <property type="match status" value="1"/>
</dbReference>
<evidence type="ECO:0000313" key="7">
    <source>
        <dbReference type="Proteomes" id="UP001165427"/>
    </source>
</evidence>
<keyword evidence="7" id="KW-1185">Reference proteome</keyword>
<dbReference type="InterPro" id="IPR011761">
    <property type="entry name" value="ATP-grasp"/>
</dbReference>
<evidence type="ECO:0000256" key="1">
    <source>
        <dbReference type="ARBA" id="ARBA00022598"/>
    </source>
</evidence>
<evidence type="ECO:0000259" key="5">
    <source>
        <dbReference type="PROSITE" id="PS50975"/>
    </source>
</evidence>
<dbReference type="Proteomes" id="UP001165427">
    <property type="component" value="Unassembled WGS sequence"/>
</dbReference>
<comment type="caution">
    <text evidence="6">The sequence shown here is derived from an EMBL/GenBank/DDBJ whole genome shotgun (WGS) entry which is preliminary data.</text>
</comment>
<feature type="domain" description="ATP-grasp" evidence="5">
    <location>
        <begin position="27"/>
        <end position="63"/>
    </location>
</feature>
<dbReference type="RefSeq" id="WP_246907828.1">
    <property type="nucleotide sequence ID" value="NZ_JALJRB010000011.1"/>
</dbReference>
<dbReference type="InterPro" id="IPR051538">
    <property type="entry name" value="Acyl-CoA_Synth/Transferase"/>
</dbReference>
<evidence type="ECO:0000256" key="2">
    <source>
        <dbReference type="ARBA" id="ARBA00022741"/>
    </source>
</evidence>
<dbReference type="Pfam" id="PF13549">
    <property type="entry name" value="ATP-grasp_5"/>
    <property type="match status" value="1"/>
</dbReference>
<keyword evidence="2 4" id="KW-0547">Nucleotide-binding</keyword>
<proteinExistence type="predicted"/>
<evidence type="ECO:0000313" key="6">
    <source>
        <dbReference type="EMBL" id="MCJ8501191.1"/>
    </source>
</evidence>
<organism evidence="6 7">
    <name type="scientific">Desulfatitalea alkaliphila</name>
    <dbReference type="NCBI Taxonomy" id="2929485"/>
    <lineage>
        <taxon>Bacteria</taxon>
        <taxon>Pseudomonadati</taxon>
        <taxon>Thermodesulfobacteriota</taxon>
        <taxon>Desulfobacteria</taxon>
        <taxon>Desulfobacterales</taxon>
        <taxon>Desulfosarcinaceae</taxon>
        <taxon>Desulfatitalea</taxon>
    </lineage>
</organism>
<dbReference type="GO" id="GO:0005524">
    <property type="term" value="F:ATP binding"/>
    <property type="evidence" value="ECO:0007669"/>
    <property type="project" value="UniProtKB-UniRule"/>
</dbReference>
<keyword evidence="1 6" id="KW-0436">Ligase</keyword>
<evidence type="ECO:0000256" key="4">
    <source>
        <dbReference type="PROSITE-ProRule" id="PRU00409"/>
    </source>
</evidence>